<dbReference type="STRING" id="54914.AV540_21805"/>
<dbReference type="AlphaFoldDB" id="A0A4Y3PSD7"/>
<reference evidence="1 2" key="1">
    <citation type="submission" date="2019-06" db="EMBL/GenBank/DDBJ databases">
        <title>Whole genome shotgun sequence of Brevibacillus parabrevis NBRC 12334.</title>
        <authorList>
            <person name="Hosoyama A."/>
            <person name="Uohara A."/>
            <person name="Ohji S."/>
            <person name="Ichikawa N."/>
        </authorList>
    </citation>
    <scope>NUCLEOTIDE SEQUENCE [LARGE SCALE GENOMIC DNA]</scope>
    <source>
        <strain evidence="1 2">NBRC 12334</strain>
    </source>
</reference>
<organism evidence="1 2">
    <name type="scientific">Brevibacillus parabrevis</name>
    <dbReference type="NCBI Taxonomy" id="54914"/>
    <lineage>
        <taxon>Bacteria</taxon>
        <taxon>Bacillati</taxon>
        <taxon>Bacillota</taxon>
        <taxon>Bacilli</taxon>
        <taxon>Bacillales</taxon>
        <taxon>Paenibacillaceae</taxon>
        <taxon>Brevibacillus</taxon>
    </lineage>
</organism>
<proteinExistence type="predicted"/>
<comment type="caution">
    <text evidence="1">The sequence shown here is derived from an EMBL/GenBank/DDBJ whole genome shotgun (WGS) entry which is preliminary data.</text>
</comment>
<protein>
    <submittedName>
        <fullName evidence="1">Uncharacterized protein</fullName>
    </submittedName>
</protein>
<dbReference type="EMBL" id="BJMH01000018">
    <property type="protein sequence ID" value="GEB33959.1"/>
    <property type="molecule type" value="Genomic_DNA"/>
</dbReference>
<gene>
    <name evidence="1" type="ORF">BPA01_35390</name>
</gene>
<name>A0A4Y3PSD7_BREPA</name>
<evidence type="ECO:0000313" key="1">
    <source>
        <dbReference type="EMBL" id="GEB33959.1"/>
    </source>
</evidence>
<dbReference type="Proteomes" id="UP000316882">
    <property type="component" value="Unassembled WGS sequence"/>
</dbReference>
<evidence type="ECO:0000313" key="2">
    <source>
        <dbReference type="Proteomes" id="UP000316882"/>
    </source>
</evidence>
<accession>A0A4Y3PSD7</accession>
<keyword evidence="2" id="KW-1185">Reference proteome</keyword>
<sequence length="67" mass="7969">MEAREANKRQLEVWKKTLEYEIEMMAPYSKSACTAFMDRLVRFELELEQQAMFPPEKVLVSSNVPHY</sequence>